<feature type="domain" description="ParB-like N-terminal" evidence="3">
    <location>
        <begin position="228"/>
        <end position="322"/>
    </location>
</feature>
<name>A0A2N5XXG1_9HYPH</name>
<dbReference type="RefSeq" id="WP_101532264.1">
    <property type="nucleotide sequence ID" value="NZ_PKUQ01000001.1"/>
</dbReference>
<dbReference type="Pfam" id="PF07506">
    <property type="entry name" value="RepB"/>
    <property type="match status" value="1"/>
</dbReference>
<dbReference type="GO" id="GO:0005694">
    <property type="term" value="C:chromosome"/>
    <property type="evidence" value="ECO:0007669"/>
    <property type="project" value="TreeGrafter"/>
</dbReference>
<protein>
    <submittedName>
        <fullName evidence="4">Plasmid partitioning protein RepB</fullName>
    </submittedName>
</protein>
<dbReference type="Gene3D" id="3.90.1530.10">
    <property type="entry name" value="Conserved hypothetical protein from pyrococcus furiosus pfu- 392566-001, ParB domain"/>
    <property type="match status" value="1"/>
</dbReference>
<dbReference type="GO" id="GO:0003677">
    <property type="term" value="F:DNA binding"/>
    <property type="evidence" value="ECO:0007669"/>
    <property type="project" value="InterPro"/>
</dbReference>
<evidence type="ECO:0000256" key="2">
    <source>
        <dbReference type="SAM" id="MobiDB-lite"/>
    </source>
</evidence>
<dbReference type="SMART" id="SM00470">
    <property type="entry name" value="ParB"/>
    <property type="match status" value="1"/>
</dbReference>
<feature type="region of interest" description="Disordered" evidence="2">
    <location>
        <begin position="195"/>
        <end position="215"/>
    </location>
</feature>
<dbReference type="InterPro" id="IPR050336">
    <property type="entry name" value="Chromosome_partition/occlusion"/>
</dbReference>
<dbReference type="SUPFAM" id="SSF110849">
    <property type="entry name" value="ParB/Sulfiredoxin"/>
    <property type="match status" value="1"/>
</dbReference>
<evidence type="ECO:0000256" key="1">
    <source>
        <dbReference type="ARBA" id="ARBA00006295"/>
    </source>
</evidence>
<keyword evidence="5" id="KW-1185">Reference proteome</keyword>
<dbReference type="InterPro" id="IPR003115">
    <property type="entry name" value="ParB_N"/>
</dbReference>
<comment type="caution">
    <text evidence="4">The sequence shown here is derived from an EMBL/GenBank/DDBJ whole genome shotgun (WGS) entry which is preliminary data.</text>
</comment>
<dbReference type="AlphaFoldDB" id="A0A2N5XXG1"/>
<dbReference type="InterPro" id="IPR036086">
    <property type="entry name" value="ParB/Sulfiredoxin_sf"/>
</dbReference>
<dbReference type="Pfam" id="PF02195">
    <property type="entry name" value="ParB_N"/>
    <property type="match status" value="1"/>
</dbReference>
<dbReference type="InterPro" id="IPR037972">
    <property type="entry name" value="RepB_N"/>
</dbReference>
<dbReference type="GO" id="GO:0007059">
    <property type="term" value="P:chromosome segregation"/>
    <property type="evidence" value="ECO:0007669"/>
    <property type="project" value="TreeGrafter"/>
</dbReference>
<reference evidence="4 5" key="1">
    <citation type="submission" date="2018-01" db="EMBL/GenBank/DDBJ databases">
        <title>The draft genome sequence of Cohaesibacter sp. H1304.</title>
        <authorList>
            <person name="Wang N.-N."/>
            <person name="Du Z.-J."/>
        </authorList>
    </citation>
    <scope>NUCLEOTIDE SEQUENCE [LARGE SCALE GENOMIC DNA]</scope>
    <source>
        <strain evidence="4 5">H1304</strain>
    </source>
</reference>
<comment type="similarity">
    <text evidence="1">Belongs to the ParB family.</text>
</comment>
<dbReference type="NCBIfam" id="TIGR00180">
    <property type="entry name" value="parB_part"/>
    <property type="match status" value="1"/>
</dbReference>
<dbReference type="InterPro" id="IPR017819">
    <property type="entry name" value="Plasmid_partition_RepB"/>
</dbReference>
<dbReference type="InterPro" id="IPR011111">
    <property type="entry name" value="Plasmid_RepB"/>
</dbReference>
<dbReference type="NCBIfam" id="TIGR03454">
    <property type="entry name" value="partition_RepB"/>
    <property type="match status" value="1"/>
</dbReference>
<dbReference type="Proteomes" id="UP000234881">
    <property type="component" value="Unassembled WGS sequence"/>
</dbReference>
<feature type="compositionally biased region" description="Basic and acidic residues" evidence="2">
    <location>
        <begin position="204"/>
        <end position="215"/>
    </location>
</feature>
<sequence>MTGKKQHPLFGTVNTDDLAPLKRMAQRQLAAFPLQGTDWQQCAHEVLEKLTCDIHTQQGTHVRSDDILANIEVTKAPVAALLCQDVMTDKCKSNDTSHLQFCEDAGEKLSALILAATLILHGTPKNTHAIHEALDSVRLLRSRHPDLLMHLAPFLDESALVLTNGLSELADNDSLLGPQKRLFIRMAALLRKASKASPPTKYTNDTREDLKRSEADRYSSEILDGKVINIPTSKIDPSPFPHRLEDDSNVNEIEVLSKSMEKDGQDVPIIVRPHPEVSDRYQVVSGTRRLMAARGMAETYIKGIVKDLDDIALLMEQGRENSYRRDATYIEKVRLAGHLFKMVPNYEQANARVMSALSVDTTEASRLKVISEKIPDDIIESVGPAPKIGRPRWQNLADLLAQPVHLDNARQIIEGKSFTDIASSDERFSRLIKEVEAKPALPIPTTVMSDNTKLATLAHKAKRSEIQMPDRAFAEFVARKLPELYETFKKEPEWHDA</sequence>
<dbReference type="InterPro" id="IPR004437">
    <property type="entry name" value="ParB/RepB/Spo0J"/>
</dbReference>
<evidence type="ECO:0000313" key="4">
    <source>
        <dbReference type="EMBL" id="PLW79182.1"/>
    </source>
</evidence>
<proteinExistence type="inferred from homology"/>
<evidence type="ECO:0000313" key="5">
    <source>
        <dbReference type="Proteomes" id="UP000234881"/>
    </source>
</evidence>
<dbReference type="PANTHER" id="PTHR33375">
    <property type="entry name" value="CHROMOSOME-PARTITIONING PROTEIN PARB-RELATED"/>
    <property type="match status" value="1"/>
</dbReference>
<dbReference type="CDD" id="cd16405">
    <property type="entry name" value="RepB_like_N"/>
    <property type="match status" value="1"/>
</dbReference>
<gene>
    <name evidence="4" type="primary">repB</name>
    <name evidence="4" type="ORF">C0081_02865</name>
</gene>
<dbReference type="OrthoDB" id="7908920at2"/>
<dbReference type="EMBL" id="PKUQ01000001">
    <property type="protein sequence ID" value="PLW79182.1"/>
    <property type="molecule type" value="Genomic_DNA"/>
</dbReference>
<organism evidence="4 5">
    <name type="scientific">Cohaesibacter celericrescens</name>
    <dbReference type="NCBI Taxonomy" id="2067669"/>
    <lineage>
        <taxon>Bacteria</taxon>
        <taxon>Pseudomonadati</taxon>
        <taxon>Pseudomonadota</taxon>
        <taxon>Alphaproteobacteria</taxon>
        <taxon>Hyphomicrobiales</taxon>
        <taxon>Cohaesibacteraceae</taxon>
    </lineage>
</organism>
<accession>A0A2N5XXG1</accession>
<dbReference type="PANTHER" id="PTHR33375:SF1">
    <property type="entry name" value="CHROMOSOME-PARTITIONING PROTEIN PARB-RELATED"/>
    <property type="match status" value="1"/>
</dbReference>
<evidence type="ECO:0000259" key="3">
    <source>
        <dbReference type="SMART" id="SM00470"/>
    </source>
</evidence>